<proteinExistence type="predicted"/>
<evidence type="ECO:0000313" key="1">
    <source>
        <dbReference type="EMBL" id="MBL7632520.1"/>
    </source>
</evidence>
<dbReference type="RefSeq" id="WP_203007583.1">
    <property type="nucleotide sequence ID" value="NZ_JADWYU010000255.1"/>
</dbReference>
<organism evidence="1 2">
    <name type="scientific">Frankia nepalensis</name>
    <dbReference type="NCBI Taxonomy" id="1836974"/>
    <lineage>
        <taxon>Bacteria</taxon>
        <taxon>Bacillati</taxon>
        <taxon>Actinomycetota</taxon>
        <taxon>Actinomycetes</taxon>
        <taxon>Frankiales</taxon>
        <taxon>Frankiaceae</taxon>
        <taxon>Frankia</taxon>
    </lineage>
</organism>
<keyword evidence="2" id="KW-1185">Reference proteome</keyword>
<comment type="caution">
    <text evidence="1">The sequence shown here is derived from an EMBL/GenBank/DDBJ whole genome shotgun (WGS) entry which is preliminary data.</text>
</comment>
<evidence type="ECO:0000313" key="2">
    <source>
        <dbReference type="Proteomes" id="UP000604475"/>
    </source>
</evidence>
<protein>
    <submittedName>
        <fullName evidence="1">Uncharacterized protein</fullName>
    </submittedName>
</protein>
<dbReference type="AlphaFoldDB" id="A0A937UUR2"/>
<sequence length="68" mass="6817">MSSGGVADGSSGPPAADEPVAGPWLACPWCSGIVPLAHLVPSDEELGAWGAVCDGCGRRVSFLPPEEP</sequence>
<accession>A0A937UUR2</accession>
<reference evidence="1" key="1">
    <citation type="submission" date="2020-12" db="EMBL/GenBank/DDBJ databases">
        <title>Genomic characterization of non-nitrogen-fixing Frankia strains.</title>
        <authorList>
            <person name="Carlos-Shanley C."/>
            <person name="Guerra T."/>
            <person name="Hahn D."/>
        </authorList>
    </citation>
    <scope>NUCLEOTIDE SEQUENCE</scope>
    <source>
        <strain evidence="1">CN6</strain>
    </source>
</reference>
<dbReference type="Proteomes" id="UP000604475">
    <property type="component" value="Unassembled WGS sequence"/>
</dbReference>
<name>A0A937UUR2_9ACTN</name>
<gene>
    <name evidence="1" type="ORF">I7412_36285</name>
</gene>
<dbReference type="EMBL" id="JAEACQ010000339">
    <property type="protein sequence ID" value="MBL7632520.1"/>
    <property type="molecule type" value="Genomic_DNA"/>
</dbReference>